<dbReference type="AlphaFoldDB" id="A0A3E0TU12"/>
<evidence type="ECO:0000313" key="3">
    <source>
        <dbReference type="Proteomes" id="UP000256478"/>
    </source>
</evidence>
<sequence>MCRVALKKRQRNYSNIAPVAFSVLALCYCVHAGAATDPTKPLVAGLSSTSGQSAVPKPGELVLQSIIAPSLKSSALTPEQRSANYKAIISGQLVAKGQQVDGFQVVDISERQVILQSEDKSKELVLFTHPVVTYK</sequence>
<gene>
    <name evidence="2" type="ORF">DXX93_17440</name>
</gene>
<evidence type="ECO:0000313" key="2">
    <source>
        <dbReference type="EMBL" id="REL28171.1"/>
    </source>
</evidence>
<protein>
    <recommendedName>
        <fullName evidence="4">MSHA biogenesis protein MshK</fullName>
    </recommendedName>
</protein>
<dbReference type="EMBL" id="QUOU01000001">
    <property type="protein sequence ID" value="REL28171.1"/>
    <property type="molecule type" value="Genomic_DNA"/>
</dbReference>
<evidence type="ECO:0000256" key="1">
    <source>
        <dbReference type="SAM" id="SignalP"/>
    </source>
</evidence>
<comment type="caution">
    <text evidence="2">The sequence shown here is derived from an EMBL/GenBank/DDBJ whole genome shotgun (WGS) entry which is preliminary data.</text>
</comment>
<dbReference type="OrthoDB" id="9952753at2"/>
<reference evidence="2 3" key="1">
    <citation type="submission" date="2018-08" db="EMBL/GenBank/DDBJ databases">
        <title>Thalassotalea euphylliae genome.</title>
        <authorList>
            <person name="Summers S."/>
            <person name="Rice S.A."/>
            <person name="Freckelton M.L."/>
            <person name="Nedved B.T."/>
            <person name="Hadfield M.G."/>
        </authorList>
    </citation>
    <scope>NUCLEOTIDE SEQUENCE [LARGE SCALE GENOMIC DNA]</scope>
    <source>
        <strain evidence="2 3">H1</strain>
    </source>
</reference>
<organism evidence="2 3">
    <name type="scientific">Thalassotalea euphylliae</name>
    <dbReference type="NCBI Taxonomy" id="1655234"/>
    <lineage>
        <taxon>Bacteria</taxon>
        <taxon>Pseudomonadati</taxon>
        <taxon>Pseudomonadota</taxon>
        <taxon>Gammaproteobacteria</taxon>
        <taxon>Alteromonadales</taxon>
        <taxon>Colwelliaceae</taxon>
        <taxon>Thalassotalea</taxon>
    </lineage>
</organism>
<keyword evidence="1" id="KW-0732">Signal</keyword>
<dbReference type="Proteomes" id="UP000256478">
    <property type="component" value="Unassembled WGS sequence"/>
</dbReference>
<accession>A0A3E0TU12</accession>
<evidence type="ECO:0008006" key="4">
    <source>
        <dbReference type="Google" id="ProtNLM"/>
    </source>
</evidence>
<proteinExistence type="predicted"/>
<dbReference type="RefSeq" id="WP_116009223.1">
    <property type="nucleotide sequence ID" value="NZ_QUOU01000001.1"/>
</dbReference>
<name>A0A3E0TU12_9GAMM</name>
<feature type="chain" id="PRO_5017672870" description="MSHA biogenesis protein MshK" evidence="1">
    <location>
        <begin position="35"/>
        <end position="135"/>
    </location>
</feature>
<feature type="signal peptide" evidence="1">
    <location>
        <begin position="1"/>
        <end position="34"/>
    </location>
</feature>